<dbReference type="Pfam" id="PF06175">
    <property type="entry name" value="MiaE"/>
    <property type="match status" value="1"/>
</dbReference>
<evidence type="ECO:0000313" key="1">
    <source>
        <dbReference type="EMBL" id="MFC3907627.1"/>
    </source>
</evidence>
<gene>
    <name evidence="1" type="ORF">ACFORL_00855</name>
</gene>
<protein>
    <submittedName>
        <fullName evidence="1">tRNA-(Ms[2]io[6]A)-hydroxylase</fullName>
    </submittedName>
</protein>
<accession>A0ABV8CCG3</accession>
<proteinExistence type="predicted"/>
<dbReference type="SUPFAM" id="SSF47240">
    <property type="entry name" value="Ferritin-like"/>
    <property type="match status" value="1"/>
</dbReference>
<dbReference type="Gene3D" id="1.20.1260.10">
    <property type="match status" value="1"/>
</dbReference>
<comment type="caution">
    <text evidence="1">The sequence shown here is derived from an EMBL/GenBank/DDBJ whole genome shotgun (WGS) entry which is preliminary data.</text>
</comment>
<dbReference type="InterPro" id="IPR012347">
    <property type="entry name" value="Ferritin-like"/>
</dbReference>
<name>A0ABV8CCG3_9GAMM</name>
<reference evidence="2" key="1">
    <citation type="journal article" date="2019" name="Int. J. Syst. Evol. Microbiol.">
        <title>The Global Catalogue of Microorganisms (GCM) 10K type strain sequencing project: providing services to taxonomists for standard genome sequencing and annotation.</title>
        <authorList>
            <consortium name="The Broad Institute Genomics Platform"/>
            <consortium name="The Broad Institute Genome Sequencing Center for Infectious Disease"/>
            <person name="Wu L."/>
            <person name="Ma J."/>
        </authorList>
    </citation>
    <scope>NUCLEOTIDE SEQUENCE [LARGE SCALE GENOMIC DNA]</scope>
    <source>
        <strain evidence="2">CCUG 59858</strain>
    </source>
</reference>
<dbReference type="InterPro" id="IPR010386">
    <property type="entry name" value="tRNA-Hydrxlase_MiaE"/>
</dbReference>
<dbReference type="InterPro" id="IPR009078">
    <property type="entry name" value="Ferritin-like_SF"/>
</dbReference>
<dbReference type="PANTHER" id="PTHR42637">
    <property type="entry name" value="TRNA-(MS[2]IO[6]A)-HYDROXYLASE"/>
    <property type="match status" value="1"/>
</dbReference>
<dbReference type="Proteomes" id="UP001595758">
    <property type="component" value="Unassembled WGS sequence"/>
</dbReference>
<dbReference type="RefSeq" id="WP_382340159.1">
    <property type="nucleotide sequence ID" value="NZ_JBHSAB010000001.1"/>
</dbReference>
<dbReference type="PANTHER" id="PTHR42637:SF1">
    <property type="entry name" value="TRNA 2-(METHYLSULFANYL)-N(6)-ISOPENTENYLADENOSINE(37) HYDROXYLASE"/>
    <property type="match status" value="1"/>
</dbReference>
<organism evidence="1 2">
    <name type="scientific">Legionella dresdenensis</name>
    <dbReference type="NCBI Taxonomy" id="450200"/>
    <lineage>
        <taxon>Bacteria</taxon>
        <taxon>Pseudomonadati</taxon>
        <taxon>Pseudomonadota</taxon>
        <taxon>Gammaproteobacteria</taxon>
        <taxon>Legionellales</taxon>
        <taxon>Legionellaceae</taxon>
        <taxon>Legionella</taxon>
    </lineage>
</organism>
<dbReference type="PIRSF" id="PIRSF020736">
    <property type="entry name" value="MiaE"/>
    <property type="match status" value="1"/>
</dbReference>
<sequence>MLNALANDLQTLNDFIRLPTPDRWLAAVADNLPLLLVDHAHCERKAAATAINLISKYPHHKELVALMSPLAREEMLHFEKVIDLMQLRGIKFGSLTPSDYAQQLHALATRANNQERLRDLLLIGAIIEARSCERFCALVPILEDKVLARFYSTLLKSEARHYQDYLHLANLYGEGVEERLDCFLKVENRLISAEDSVFRFHSGVPALPN</sequence>
<dbReference type="CDD" id="cd07910">
    <property type="entry name" value="MiaE"/>
    <property type="match status" value="1"/>
</dbReference>
<evidence type="ECO:0000313" key="2">
    <source>
        <dbReference type="Proteomes" id="UP001595758"/>
    </source>
</evidence>
<keyword evidence="2" id="KW-1185">Reference proteome</keyword>
<dbReference type="EMBL" id="JBHSAB010000001">
    <property type="protein sequence ID" value="MFC3907627.1"/>
    <property type="molecule type" value="Genomic_DNA"/>
</dbReference>